<dbReference type="Gene3D" id="3.30.200.20">
    <property type="entry name" value="Phosphorylase Kinase, domain 1"/>
    <property type="match status" value="1"/>
</dbReference>
<dbReference type="InterPro" id="IPR011009">
    <property type="entry name" value="Kinase-like_dom_sf"/>
</dbReference>
<dbReference type="GO" id="GO:0016740">
    <property type="term" value="F:transferase activity"/>
    <property type="evidence" value="ECO:0007669"/>
    <property type="project" value="UniProtKB-KW"/>
</dbReference>
<organism evidence="2 3">
    <name type="scientific">Chromohalobacter israelensis (strain ATCC BAA-138 / DSM 3043 / CIP 106854 / NCIMB 13768 / 1H11)</name>
    <name type="common">Chromohalobacter salexigens</name>
    <dbReference type="NCBI Taxonomy" id="290398"/>
    <lineage>
        <taxon>Bacteria</taxon>
        <taxon>Pseudomonadati</taxon>
        <taxon>Pseudomonadota</taxon>
        <taxon>Gammaproteobacteria</taxon>
        <taxon>Oceanospirillales</taxon>
        <taxon>Halomonadaceae</taxon>
        <taxon>Chromohalobacter</taxon>
    </lineage>
</organism>
<dbReference type="KEGG" id="csa:Csal_0916"/>
<dbReference type="HOGENOM" id="CLU_021467_1_0_6"/>
<dbReference type="Gene3D" id="3.90.1200.10">
    <property type="match status" value="1"/>
</dbReference>
<dbReference type="AlphaFoldDB" id="Q1QZ35"/>
<protein>
    <submittedName>
        <fullName evidence="2">Aminoglycoside phosphotransferase</fullName>
    </submittedName>
</protein>
<keyword evidence="3" id="KW-1185">Reference proteome</keyword>
<keyword evidence="2" id="KW-0808">Transferase</keyword>
<dbReference type="EMBL" id="CP000285">
    <property type="protein sequence ID" value="ABE58273.1"/>
    <property type="molecule type" value="Genomic_DNA"/>
</dbReference>
<evidence type="ECO:0000313" key="2">
    <source>
        <dbReference type="EMBL" id="ABE58273.1"/>
    </source>
</evidence>
<evidence type="ECO:0000313" key="3">
    <source>
        <dbReference type="Proteomes" id="UP000000239"/>
    </source>
</evidence>
<dbReference type="InterPro" id="IPR002575">
    <property type="entry name" value="Aminoglycoside_PTrfase"/>
</dbReference>
<accession>Q1QZ35</accession>
<dbReference type="eggNOG" id="COG3178">
    <property type="taxonomic scope" value="Bacteria"/>
</dbReference>
<dbReference type="OrthoDB" id="9809275at2"/>
<evidence type="ECO:0000259" key="1">
    <source>
        <dbReference type="Pfam" id="PF01636"/>
    </source>
</evidence>
<proteinExistence type="predicted"/>
<reference evidence="2 3" key="1">
    <citation type="journal article" date="2011" name="Stand. Genomic Sci.">
        <title>Complete genome sequence of the halophilic and highly halotolerant Chromohalobacter salexigens type strain (1H11(T)).</title>
        <authorList>
            <person name="Copeland A."/>
            <person name="O'Connor K."/>
            <person name="Lucas S."/>
            <person name="Lapidus A."/>
            <person name="Berry K.W."/>
            <person name="Detter J.C."/>
            <person name="Del Rio T.G."/>
            <person name="Hammon N."/>
            <person name="Dalin E."/>
            <person name="Tice H."/>
            <person name="Pitluck S."/>
            <person name="Bruce D."/>
            <person name="Goodwin L."/>
            <person name="Han C."/>
            <person name="Tapia R."/>
            <person name="Saunders E."/>
            <person name="Schmutz J."/>
            <person name="Brettin T."/>
            <person name="Larimer F."/>
            <person name="Land M."/>
            <person name="Hauser L."/>
            <person name="Vargas C."/>
            <person name="Nieto J.J."/>
            <person name="Kyrpides N.C."/>
            <person name="Ivanova N."/>
            <person name="Goker M."/>
            <person name="Klenk H.P."/>
            <person name="Csonka L.N."/>
            <person name="Woyke T."/>
        </authorList>
    </citation>
    <scope>NUCLEOTIDE SEQUENCE [LARGE SCALE GENOMIC DNA]</scope>
    <source>
        <strain evidence="3">ATCC BAA-138 / DSM 3043 / CIP 106854 / NCIMB 13768 / 1H11</strain>
    </source>
</reference>
<name>Q1QZ35_CHRI1</name>
<gene>
    <name evidence="2" type="ordered locus">Csal_0916</name>
</gene>
<dbReference type="RefSeq" id="WP_011506219.1">
    <property type="nucleotide sequence ID" value="NC_007963.1"/>
</dbReference>
<dbReference type="SUPFAM" id="SSF56112">
    <property type="entry name" value="Protein kinase-like (PK-like)"/>
    <property type="match status" value="1"/>
</dbReference>
<dbReference type="GeneID" id="95333672"/>
<sequence length="344" mass="39224">MNERAETLQRWVARQHDLPLGDCRLEQVAGDASFRHYYRLHLPDGTPRVLMDAPPERENSRAFVDIARDWRAASLPVPALHAVDLAAGFVELEDLGDDVMHQHLTTEAAADTWFTRALDLLEHVQRQAPSAALPAYDRDLLGRELDLFPDWCLSRLLEIPAPPEWPALREALIDSALAQPRVAVHRDFDAMNLMVRDDTLWLIDFQDAVRGPLSYDLVSLLRGRYRLWSRERMDTFIETFHRRAVADGRLPADSDIATFTRQVEAMGIQRSLKVLGIFCRLALRDAKPRYLARLPHFLAHLRHGLEAVPEHAAFLAWVETTLTPALQRALEHHGIARTREESAS</sequence>
<dbReference type="Pfam" id="PF01636">
    <property type="entry name" value="APH"/>
    <property type="match status" value="1"/>
</dbReference>
<dbReference type="STRING" id="290398.Csal_0916"/>
<dbReference type="Proteomes" id="UP000000239">
    <property type="component" value="Chromosome"/>
</dbReference>
<feature type="domain" description="Aminoglycoside phosphotransferase" evidence="1">
    <location>
        <begin position="25"/>
        <end position="244"/>
    </location>
</feature>